<name>A0ABW5MZK8_9FLAO</name>
<proteinExistence type="predicted"/>
<comment type="caution">
    <text evidence="3">The sequence shown here is derived from an EMBL/GenBank/DDBJ whole genome shotgun (WGS) entry which is preliminary data.</text>
</comment>
<keyword evidence="1" id="KW-0175">Coiled coil</keyword>
<organism evidence="3 4">
    <name type="scientific">Croceitalea marina</name>
    <dbReference type="NCBI Taxonomy" id="1775166"/>
    <lineage>
        <taxon>Bacteria</taxon>
        <taxon>Pseudomonadati</taxon>
        <taxon>Bacteroidota</taxon>
        <taxon>Flavobacteriia</taxon>
        <taxon>Flavobacteriales</taxon>
        <taxon>Flavobacteriaceae</taxon>
        <taxon>Croceitalea</taxon>
    </lineage>
</organism>
<evidence type="ECO:0000256" key="2">
    <source>
        <dbReference type="SAM" id="Phobius"/>
    </source>
</evidence>
<feature type="transmembrane region" description="Helical" evidence="2">
    <location>
        <begin position="82"/>
        <end position="102"/>
    </location>
</feature>
<gene>
    <name evidence="3" type="ORF">ACFSQJ_15425</name>
</gene>
<dbReference type="Proteomes" id="UP001597526">
    <property type="component" value="Unassembled WGS sequence"/>
</dbReference>
<dbReference type="RefSeq" id="WP_377767860.1">
    <property type="nucleotide sequence ID" value="NZ_JBHULB010000077.1"/>
</dbReference>
<protein>
    <submittedName>
        <fullName evidence="3">DUF6730 family protein</fullName>
    </submittedName>
</protein>
<evidence type="ECO:0000313" key="3">
    <source>
        <dbReference type="EMBL" id="MFD2588329.1"/>
    </source>
</evidence>
<keyword evidence="4" id="KW-1185">Reference proteome</keyword>
<dbReference type="EMBL" id="JBHULB010000077">
    <property type="protein sequence ID" value="MFD2588329.1"/>
    <property type="molecule type" value="Genomic_DNA"/>
</dbReference>
<dbReference type="Pfam" id="PF20503">
    <property type="entry name" value="DUF6730"/>
    <property type="match status" value="1"/>
</dbReference>
<dbReference type="InterPro" id="IPR046617">
    <property type="entry name" value="DUF6730"/>
</dbReference>
<keyword evidence="2" id="KW-1133">Transmembrane helix</keyword>
<sequence length="155" mass="18391">MKKMEAMMELLTDEIEGFNKSIRKLEGLSENFKNLKVKADTSNIKYYVNEFLRKQEQVIEINKEQVTEIKQGIKSARVTPNWLATLFCIAVSIQILSLSYFAHHFIQFEIRKEEAFLHGRKEVVSELRGYFDNHPIIYKDFQKWVRKRDSVSNQK</sequence>
<keyword evidence="2" id="KW-0812">Transmembrane</keyword>
<accession>A0ABW5MZK8</accession>
<keyword evidence="2" id="KW-0472">Membrane</keyword>
<feature type="coiled-coil region" evidence="1">
    <location>
        <begin position="1"/>
        <end position="28"/>
    </location>
</feature>
<evidence type="ECO:0000313" key="4">
    <source>
        <dbReference type="Proteomes" id="UP001597526"/>
    </source>
</evidence>
<reference evidence="4" key="1">
    <citation type="journal article" date="2019" name="Int. J. Syst. Evol. Microbiol.">
        <title>The Global Catalogue of Microorganisms (GCM) 10K type strain sequencing project: providing services to taxonomists for standard genome sequencing and annotation.</title>
        <authorList>
            <consortium name="The Broad Institute Genomics Platform"/>
            <consortium name="The Broad Institute Genome Sequencing Center for Infectious Disease"/>
            <person name="Wu L."/>
            <person name="Ma J."/>
        </authorList>
    </citation>
    <scope>NUCLEOTIDE SEQUENCE [LARGE SCALE GENOMIC DNA]</scope>
    <source>
        <strain evidence="4">KCTC 52368</strain>
    </source>
</reference>
<evidence type="ECO:0000256" key="1">
    <source>
        <dbReference type="SAM" id="Coils"/>
    </source>
</evidence>